<accession>A0A7M2RHA5</accession>
<feature type="domain" description="ABC transmembrane type-1" evidence="8">
    <location>
        <begin position="76"/>
        <end position="266"/>
    </location>
</feature>
<dbReference type="PROSITE" id="PS50928">
    <property type="entry name" value="ABC_TM1"/>
    <property type="match status" value="1"/>
</dbReference>
<dbReference type="EMBL" id="CP063304">
    <property type="protein sequence ID" value="QOV18720.1"/>
    <property type="molecule type" value="Genomic_DNA"/>
</dbReference>
<feature type="transmembrane region" description="Helical" evidence="7">
    <location>
        <begin position="111"/>
        <end position="132"/>
    </location>
</feature>
<gene>
    <name evidence="9" type="ORF">INP51_11995</name>
</gene>
<feature type="transmembrane region" description="Helical" evidence="7">
    <location>
        <begin position="245"/>
        <end position="266"/>
    </location>
</feature>
<dbReference type="KEGG" id="bliq:INP51_11995"/>
<evidence type="ECO:0000313" key="10">
    <source>
        <dbReference type="Proteomes" id="UP000593601"/>
    </source>
</evidence>
<evidence type="ECO:0000259" key="8">
    <source>
        <dbReference type="PROSITE" id="PS50928"/>
    </source>
</evidence>
<reference evidence="9 10" key="1">
    <citation type="submission" date="2020-10" db="EMBL/GenBank/DDBJ databases">
        <title>Blautia liquoris sp.nov., isolated from the mud in a fermentation cellar used for the production of Chinese strong-flavoured liquor.</title>
        <authorList>
            <person name="Lu L."/>
        </authorList>
    </citation>
    <scope>NUCLEOTIDE SEQUENCE [LARGE SCALE GENOMIC DNA]</scope>
    <source>
        <strain evidence="9 10">LZLJ-3</strain>
    </source>
</reference>
<dbReference type="PANTHER" id="PTHR43744:SF12">
    <property type="entry name" value="ABC TRANSPORTER PERMEASE PROTEIN MG189-RELATED"/>
    <property type="match status" value="1"/>
</dbReference>
<evidence type="ECO:0000256" key="4">
    <source>
        <dbReference type="ARBA" id="ARBA00022692"/>
    </source>
</evidence>
<dbReference type="GO" id="GO:0055085">
    <property type="term" value="P:transmembrane transport"/>
    <property type="evidence" value="ECO:0007669"/>
    <property type="project" value="InterPro"/>
</dbReference>
<evidence type="ECO:0000256" key="2">
    <source>
        <dbReference type="ARBA" id="ARBA00022448"/>
    </source>
</evidence>
<dbReference type="GO" id="GO:0005886">
    <property type="term" value="C:plasma membrane"/>
    <property type="evidence" value="ECO:0007669"/>
    <property type="project" value="UniProtKB-SubCell"/>
</dbReference>
<keyword evidence="2 7" id="KW-0813">Transport</keyword>
<keyword evidence="10" id="KW-1185">Reference proteome</keyword>
<evidence type="ECO:0000256" key="6">
    <source>
        <dbReference type="ARBA" id="ARBA00023136"/>
    </source>
</evidence>
<evidence type="ECO:0000256" key="5">
    <source>
        <dbReference type="ARBA" id="ARBA00022989"/>
    </source>
</evidence>
<evidence type="ECO:0000313" key="9">
    <source>
        <dbReference type="EMBL" id="QOV18720.1"/>
    </source>
</evidence>
<dbReference type="Gene3D" id="1.10.3720.10">
    <property type="entry name" value="MetI-like"/>
    <property type="match status" value="1"/>
</dbReference>
<sequence>MKRTNAYYKKKLKKIPVTILIVLLCVIFFSPFLIMVTTSLKTNADAFQLPVKLFPRKIIWDNYPEAMQKIPYLKYLKNTILITVFSVAGQLLSTPLIAYSLAKIKWRGSTFISSLIMGTMMIPYTVTMIPLYKIWNNLGLTNTYLPLIVPMFCGSPFYIIIMRQFFQGLPNSLMEAAKIDGAGELKRYISIALPLSKPALTTVGIQSFIAAWSDYLAPLIYINKTEKLTLSLGLQQFLGSFSTDWTHLMAAATLFVIPVIIFFLIFQRNFVEGISTSGLKA</sequence>
<feature type="transmembrane region" description="Helical" evidence="7">
    <location>
        <begin position="80"/>
        <end position="99"/>
    </location>
</feature>
<feature type="transmembrane region" description="Helical" evidence="7">
    <location>
        <begin position="144"/>
        <end position="166"/>
    </location>
</feature>
<protein>
    <submittedName>
        <fullName evidence="9">Carbohydrate ABC transporter permease</fullName>
    </submittedName>
</protein>
<comment type="similarity">
    <text evidence="7">Belongs to the binding-protein-dependent transport system permease family.</text>
</comment>
<keyword evidence="6 7" id="KW-0472">Membrane</keyword>
<dbReference type="AlphaFoldDB" id="A0A7M2RHA5"/>
<keyword evidence="4 7" id="KW-0812">Transmembrane</keyword>
<keyword evidence="3" id="KW-1003">Cell membrane</keyword>
<feature type="transmembrane region" description="Helical" evidence="7">
    <location>
        <begin position="12"/>
        <end position="34"/>
    </location>
</feature>
<dbReference type="InterPro" id="IPR000515">
    <property type="entry name" value="MetI-like"/>
</dbReference>
<evidence type="ECO:0000256" key="3">
    <source>
        <dbReference type="ARBA" id="ARBA00022475"/>
    </source>
</evidence>
<dbReference type="SUPFAM" id="SSF161098">
    <property type="entry name" value="MetI-like"/>
    <property type="match status" value="1"/>
</dbReference>
<dbReference type="PANTHER" id="PTHR43744">
    <property type="entry name" value="ABC TRANSPORTER PERMEASE PROTEIN MG189-RELATED-RELATED"/>
    <property type="match status" value="1"/>
</dbReference>
<comment type="subcellular location">
    <subcellularLocation>
        <location evidence="1 7">Cell membrane</location>
        <topology evidence="1 7">Multi-pass membrane protein</topology>
    </subcellularLocation>
</comment>
<evidence type="ECO:0000256" key="1">
    <source>
        <dbReference type="ARBA" id="ARBA00004651"/>
    </source>
</evidence>
<dbReference type="CDD" id="cd06261">
    <property type="entry name" value="TM_PBP2"/>
    <property type="match status" value="1"/>
</dbReference>
<feature type="transmembrane region" description="Helical" evidence="7">
    <location>
        <begin position="187"/>
        <end position="209"/>
    </location>
</feature>
<dbReference type="RefSeq" id="WP_193735082.1">
    <property type="nucleotide sequence ID" value="NZ_CP063304.1"/>
</dbReference>
<name>A0A7M2RHA5_9FIRM</name>
<dbReference type="InterPro" id="IPR035906">
    <property type="entry name" value="MetI-like_sf"/>
</dbReference>
<dbReference type="Pfam" id="PF00528">
    <property type="entry name" value="BPD_transp_1"/>
    <property type="match status" value="1"/>
</dbReference>
<organism evidence="9 10">
    <name type="scientific">Blautia liquoris</name>
    <dbReference type="NCBI Taxonomy" id="2779518"/>
    <lineage>
        <taxon>Bacteria</taxon>
        <taxon>Bacillati</taxon>
        <taxon>Bacillota</taxon>
        <taxon>Clostridia</taxon>
        <taxon>Lachnospirales</taxon>
        <taxon>Lachnospiraceae</taxon>
        <taxon>Blautia</taxon>
    </lineage>
</organism>
<dbReference type="Proteomes" id="UP000593601">
    <property type="component" value="Chromosome"/>
</dbReference>
<proteinExistence type="inferred from homology"/>
<keyword evidence="5 7" id="KW-1133">Transmembrane helix</keyword>
<evidence type="ECO:0000256" key="7">
    <source>
        <dbReference type="RuleBase" id="RU363032"/>
    </source>
</evidence>